<reference evidence="3" key="1">
    <citation type="journal article" date="2010" name="Nat. Biotechnol.">
        <title>Draft genome sequence of the oilseed species Ricinus communis.</title>
        <authorList>
            <person name="Chan A.P."/>
            <person name="Crabtree J."/>
            <person name="Zhao Q."/>
            <person name="Lorenzi H."/>
            <person name="Orvis J."/>
            <person name="Puiu D."/>
            <person name="Melake-Berhan A."/>
            <person name="Jones K.M."/>
            <person name="Redman J."/>
            <person name="Chen G."/>
            <person name="Cahoon E.B."/>
            <person name="Gedil M."/>
            <person name="Stanke M."/>
            <person name="Haas B.J."/>
            <person name="Wortman J.R."/>
            <person name="Fraser-Liggett C.M."/>
            <person name="Ravel J."/>
            <person name="Rabinowicz P.D."/>
        </authorList>
    </citation>
    <scope>NUCLEOTIDE SEQUENCE [LARGE SCALE GENOMIC DNA]</scope>
    <source>
        <strain evidence="3">cv. Hale</strain>
    </source>
</reference>
<dbReference type="Proteomes" id="UP000008311">
    <property type="component" value="Unassembled WGS sequence"/>
</dbReference>
<keyword evidence="1" id="KW-0472">Membrane</keyword>
<evidence type="ECO:0000256" key="1">
    <source>
        <dbReference type="SAM" id="Phobius"/>
    </source>
</evidence>
<feature type="transmembrane region" description="Helical" evidence="1">
    <location>
        <begin position="98"/>
        <end position="117"/>
    </location>
</feature>
<evidence type="ECO:0000313" key="3">
    <source>
        <dbReference type="Proteomes" id="UP000008311"/>
    </source>
</evidence>
<keyword evidence="1" id="KW-1133">Transmembrane helix</keyword>
<dbReference type="InParanoid" id="B9SKX6"/>
<proteinExistence type="predicted"/>
<keyword evidence="1" id="KW-0812">Transmembrane</keyword>
<sequence length="212" mass="23717">MTLKVPSRMRAINPPLVKALPPPKAKVSKHKPPLKVVAKAPSISKVVRRLGWIKLKGAFYNISINPLSLLDSSSDRDEDESSSSSSSQLMLMMLRLRLVVNYLTSMCMFLTLLLGAMPLRIPRALMLIHFFIFLEAEVVAKEAKLVELLIESQKPKVMFDDASSKVTAGSLKLRANYSSIHLCNEELVVAQATQDSICYRWSQFSSLIFSHL</sequence>
<protein>
    <submittedName>
        <fullName evidence="2">Uncharacterized protein</fullName>
    </submittedName>
</protein>
<accession>B9SKX6</accession>
<dbReference type="EMBL" id="EQ974007">
    <property type="protein sequence ID" value="EEF35733.1"/>
    <property type="molecule type" value="Genomic_DNA"/>
</dbReference>
<evidence type="ECO:0000313" key="2">
    <source>
        <dbReference type="EMBL" id="EEF35733.1"/>
    </source>
</evidence>
<organism evidence="2 3">
    <name type="scientific">Ricinus communis</name>
    <name type="common">Castor bean</name>
    <dbReference type="NCBI Taxonomy" id="3988"/>
    <lineage>
        <taxon>Eukaryota</taxon>
        <taxon>Viridiplantae</taxon>
        <taxon>Streptophyta</taxon>
        <taxon>Embryophyta</taxon>
        <taxon>Tracheophyta</taxon>
        <taxon>Spermatophyta</taxon>
        <taxon>Magnoliopsida</taxon>
        <taxon>eudicotyledons</taxon>
        <taxon>Gunneridae</taxon>
        <taxon>Pentapetalae</taxon>
        <taxon>rosids</taxon>
        <taxon>fabids</taxon>
        <taxon>Malpighiales</taxon>
        <taxon>Euphorbiaceae</taxon>
        <taxon>Acalyphoideae</taxon>
        <taxon>Acalypheae</taxon>
        <taxon>Ricinus</taxon>
    </lineage>
</organism>
<name>B9SKX6_RICCO</name>
<dbReference type="AlphaFoldDB" id="B9SKX6"/>
<gene>
    <name evidence="2" type="ORF">RCOM_0695110</name>
</gene>
<keyword evidence="3" id="KW-1185">Reference proteome</keyword>